<dbReference type="Gene3D" id="3.10.560.10">
    <property type="entry name" value="Outer membrane lipoprotein wza domain like"/>
    <property type="match status" value="2"/>
</dbReference>
<evidence type="ECO:0000256" key="3">
    <source>
        <dbReference type="ARBA" id="ARBA00022448"/>
    </source>
</evidence>
<keyword evidence="5" id="KW-0762">Sugar transport</keyword>
<keyword evidence="9" id="KW-0406">Ion transport</keyword>
<dbReference type="InterPro" id="IPR054765">
    <property type="entry name" value="SLBB_dom"/>
</dbReference>
<evidence type="ECO:0000256" key="13">
    <source>
        <dbReference type="ARBA" id="ARBA00023237"/>
    </source>
</evidence>
<dbReference type="InterPro" id="IPR049712">
    <property type="entry name" value="Poly_export"/>
</dbReference>
<dbReference type="GO" id="GO:0046930">
    <property type="term" value="C:pore complex"/>
    <property type="evidence" value="ECO:0007669"/>
    <property type="project" value="UniProtKB-KW"/>
</dbReference>
<dbReference type="GO" id="GO:0015288">
    <property type="term" value="F:porin activity"/>
    <property type="evidence" value="ECO:0007669"/>
    <property type="project" value="UniProtKB-KW"/>
</dbReference>
<evidence type="ECO:0000256" key="5">
    <source>
        <dbReference type="ARBA" id="ARBA00022597"/>
    </source>
</evidence>
<dbReference type="GO" id="GO:0015159">
    <property type="term" value="F:polysaccharide transmembrane transporter activity"/>
    <property type="evidence" value="ECO:0007669"/>
    <property type="project" value="InterPro"/>
</dbReference>
<gene>
    <name evidence="17" type="ORF">C8N35_103135</name>
</gene>
<protein>
    <submittedName>
        <fullName evidence="17">Polysaccharide export outer membrane protein</fullName>
    </submittedName>
</protein>
<keyword evidence="8" id="KW-0625">Polysaccharide transport</keyword>
<evidence type="ECO:0000259" key="16">
    <source>
        <dbReference type="Pfam" id="PF22461"/>
    </source>
</evidence>
<evidence type="ECO:0000256" key="10">
    <source>
        <dbReference type="ARBA" id="ARBA00023114"/>
    </source>
</evidence>
<dbReference type="Pfam" id="PF22461">
    <property type="entry name" value="SLBB_2"/>
    <property type="match status" value="2"/>
</dbReference>
<dbReference type="InterPro" id="IPR003715">
    <property type="entry name" value="Poly_export_N"/>
</dbReference>
<dbReference type="GO" id="GO:0006811">
    <property type="term" value="P:monoatomic ion transport"/>
    <property type="evidence" value="ECO:0007669"/>
    <property type="project" value="UniProtKB-KW"/>
</dbReference>
<evidence type="ECO:0000256" key="11">
    <source>
        <dbReference type="ARBA" id="ARBA00023136"/>
    </source>
</evidence>
<keyword evidence="13" id="KW-0998">Cell outer membrane</keyword>
<keyword evidence="3" id="KW-0813">Transport</keyword>
<dbReference type="PANTHER" id="PTHR33619">
    <property type="entry name" value="POLYSACCHARIDE EXPORT PROTEIN GFCE-RELATED"/>
    <property type="match status" value="1"/>
</dbReference>
<evidence type="ECO:0000256" key="9">
    <source>
        <dbReference type="ARBA" id="ARBA00023065"/>
    </source>
</evidence>
<feature type="domain" description="SLBB" evidence="16">
    <location>
        <begin position="263"/>
        <end position="358"/>
    </location>
</feature>
<organism evidence="17 18">
    <name type="scientific">Breoghania corrubedonensis</name>
    <dbReference type="NCBI Taxonomy" id="665038"/>
    <lineage>
        <taxon>Bacteria</taxon>
        <taxon>Pseudomonadati</taxon>
        <taxon>Pseudomonadota</taxon>
        <taxon>Alphaproteobacteria</taxon>
        <taxon>Hyphomicrobiales</taxon>
        <taxon>Stappiaceae</taxon>
        <taxon>Breoghania</taxon>
    </lineage>
</organism>
<evidence type="ECO:0000313" key="18">
    <source>
        <dbReference type="Proteomes" id="UP000244081"/>
    </source>
</evidence>
<keyword evidence="10" id="KW-0626">Porin</keyword>
<evidence type="ECO:0000256" key="14">
    <source>
        <dbReference type="ARBA" id="ARBA00023288"/>
    </source>
</evidence>
<accession>A0A2T5VB28</accession>
<evidence type="ECO:0000259" key="15">
    <source>
        <dbReference type="Pfam" id="PF02563"/>
    </source>
</evidence>
<feature type="domain" description="Polysaccharide export protein N-terminal" evidence="15">
    <location>
        <begin position="88"/>
        <end position="171"/>
    </location>
</feature>
<keyword evidence="14" id="KW-0449">Lipoprotein</keyword>
<dbReference type="EMBL" id="QAYG01000003">
    <property type="protein sequence ID" value="PTW60954.1"/>
    <property type="molecule type" value="Genomic_DNA"/>
</dbReference>
<evidence type="ECO:0000256" key="12">
    <source>
        <dbReference type="ARBA" id="ARBA00023139"/>
    </source>
</evidence>
<keyword evidence="7" id="KW-0732">Signal</keyword>
<keyword evidence="6" id="KW-0812">Transmembrane</keyword>
<comment type="subcellular location">
    <subcellularLocation>
        <location evidence="1">Cell outer membrane</location>
        <topology evidence="1">Multi-pass membrane protein</topology>
    </subcellularLocation>
</comment>
<evidence type="ECO:0000256" key="6">
    <source>
        <dbReference type="ARBA" id="ARBA00022692"/>
    </source>
</evidence>
<evidence type="ECO:0000256" key="8">
    <source>
        <dbReference type="ARBA" id="ARBA00023047"/>
    </source>
</evidence>
<evidence type="ECO:0000256" key="2">
    <source>
        <dbReference type="ARBA" id="ARBA00009450"/>
    </source>
</evidence>
<evidence type="ECO:0000256" key="1">
    <source>
        <dbReference type="ARBA" id="ARBA00004571"/>
    </source>
</evidence>
<comment type="caution">
    <text evidence="17">The sequence shown here is derived from an EMBL/GenBank/DDBJ whole genome shotgun (WGS) entry which is preliminary data.</text>
</comment>
<proteinExistence type="inferred from homology"/>
<feature type="domain" description="SLBB" evidence="16">
    <location>
        <begin position="179"/>
        <end position="251"/>
    </location>
</feature>
<evidence type="ECO:0000256" key="7">
    <source>
        <dbReference type="ARBA" id="ARBA00022729"/>
    </source>
</evidence>
<dbReference type="AlphaFoldDB" id="A0A2T5VB28"/>
<keyword evidence="12" id="KW-0564">Palmitate</keyword>
<keyword evidence="4" id="KW-1134">Transmembrane beta strand</keyword>
<keyword evidence="11" id="KW-0472">Membrane</keyword>
<dbReference type="PROSITE" id="PS51257">
    <property type="entry name" value="PROKAR_LIPOPROTEIN"/>
    <property type="match status" value="1"/>
</dbReference>
<name>A0A2T5VB28_9HYPH</name>
<keyword evidence="18" id="KW-1185">Reference proteome</keyword>
<dbReference type="Proteomes" id="UP000244081">
    <property type="component" value="Unassembled WGS sequence"/>
</dbReference>
<dbReference type="Gene3D" id="3.30.1950.10">
    <property type="entry name" value="wza like domain"/>
    <property type="match status" value="1"/>
</dbReference>
<reference evidence="17 18" key="1">
    <citation type="submission" date="2018-04" db="EMBL/GenBank/DDBJ databases">
        <title>Genomic Encyclopedia of Archaeal and Bacterial Type Strains, Phase II (KMG-II): from individual species to whole genera.</title>
        <authorList>
            <person name="Goeker M."/>
        </authorList>
    </citation>
    <scope>NUCLEOTIDE SEQUENCE [LARGE SCALE GENOMIC DNA]</scope>
    <source>
        <strain evidence="17 18">DSM 23382</strain>
    </source>
</reference>
<evidence type="ECO:0000256" key="4">
    <source>
        <dbReference type="ARBA" id="ARBA00022452"/>
    </source>
</evidence>
<sequence length="392" mass="42426">MRVAAGKRANTLSVMKSIGLVFVALLLAGCSVVPGGGPSGAALSADDIETAVQKEDYFSFTLTPEIAQIVGRYVPTRFSDYFGIKGTEPRQRIGVGDLLTINIWEADERGIFSTSYGKKTTVESVVDDSGRIFVPYAGRIRAAGQSVESVREAVETALVGKAVQPQVQIIVTGNQTNSAVIVGDVGKPGKYPISVAGTTLLDLVAHAGGSRGKTFETVVTLKRGNRKATTNLQDLIDVPKNNVRLVKGDNILLTVKPRSFTAFGAVVKTAIQQFPTESVTLAEALASVGGLNDNTADASAVYLFRFEDPEVIVKLKPEARDKIGDYQVPVIYRLNLRDPKAWFVARYFQMRDKDMIYVANHPAAELGKFLRIIQPLLTSTRYGVLISNDLEK</sequence>
<evidence type="ECO:0000313" key="17">
    <source>
        <dbReference type="EMBL" id="PTW60954.1"/>
    </source>
</evidence>
<dbReference type="GO" id="GO:0009279">
    <property type="term" value="C:cell outer membrane"/>
    <property type="evidence" value="ECO:0007669"/>
    <property type="project" value="UniProtKB-SubCell"/>
</dbReference>
<comment type="similarity">
    <text evidence="2">Belongs to the BexD/CtrA/VexA family.</text>
</comment>
<dbReference type="PANTHER" id="PTHR33619:SF3">
    <property type="entry name" value="POLYSACCHARIDE EXPORT PROTEIN GFCE-RELATED"/>
    <property type="match status" value="1"/>
</dbReference>
<dbReference type="Pfam" id="PF02563">
    <property type="entry name" value="Poly_export"/>
    <property type="match status" value="1"/>
</dbReference>